<dbReference type="InterPro" id="IPR019632">
    <property type="entry name" value="DUF2497"/>
</dbReference>
<dbReference type="HOGENOM" id="CLU_078707_0_0_5"/>
<dbReference type="Proteomes" id="UP000004291">
    <property type="component" value="Chromosome"/>
</dbReference>
<keyword evidence="3" id="KW-1185">Reference proteome</keyword>
<feature type="compositionally biased region" description="Basic and acidic residues" evidence="1">
    <location>
        <begin position="86"/>
        <end position="103"/>
    </location>
</feature>
<reference evidence="2 3" key="2">
    <citation type="submission" date="2012-06" db="EMBL/GenBank/DDBJ databases">
        <authorList>
            <person name="Fiebig A."/>
        </authorList>
    </citation>
    <scope>NUCLEOTIDE SEQUENCE [LARGE SCALE GENOMIC DNA]</scope>
    <source>
        <strain evidence="2 3">DFL-43</strain>
    </source>
</reference>
<accession>A9D5R5</accession>
<dbReference type="STRING" id="411684.HPDFL43_08937"/>
<organism evidence="2 3">
    <name type="scientific">Hoeflea phototrophica (strain DSM 17068 / NCIMB 14078 / DFL-43)</name>
    <dbReference type="NCBI Taxonomy" id="411684"/>
    <lineage>
        <taxon>Bacteria</taxon>
        <taxon>Pseudomonadati</taxon>
        <taxon>Pseudomonadota</taxon>
        <taxon>Alphaproteobacteria</taxon>
        <taxon>Hyphomicrobiales</taxon>
        <taxon>Rhizobiaceae</taxon>
        <taxon>Hoeflea</taxon>
    </lineage>
</organism>
<name>A9D5R5_HOEPD</name>
<gene>
    <name evidence="2" type="ORF">HPDFL43_08937</name>
</gene>
<comment type="caution">
    <text evidence="2">The sequence shown here is derived from an EMBL/GenBank/DDBJ whole genome shotgun (WGS) entry which is preliminary data.</text>
</comment>
<dbReference type="EMBL" id="ABIA03000002">
    <property type="protein sequence ID" value="EDQ33348.1"/>
    <property type="molecule type" value="Genomic_DNA"/>
</dbReference>
<proteinExistence type="predicted"/>
<evidence type="ECO:0000313" key="3">
    <source>
        <dbReference type="Proteomes" id="UP000004291"/>
    </source>
</evidence>
<dbReference type="AlphaFoldDB" id="A9D5R5"/>
<feature type="compositionally biased region" description="Basic and acidic residues" evidence="1">
    <location>
        <begin position="35"/>
        <end position="58"/>
    </location>
</feature>
<reference evidence="2 3" key="1">
    <citation type="submission" date="2007-10" db="EMBL/GenBank/DDBJ databases">
        <authorList>
            <person name="Wagner-Dobler I."/>
            <person name="Ferriera S."/>
            <person name="Johnson J."/>
            <person name="Kravitz S."/>
            <person name="Beeson K."/>
            <person name="Sutton G."/>
            <person name="Rogers Y.-H."/>
            <person name="Friedman R."/>
            <person name="Frazier M."/>
            <person name="Venter J.C."/>
        </authorList>
    </citation>
    <scope>NUCLEOTIDE SEQUENCE [LARGE SCALE GENOMIC DNA]</scope>
    <source>
        <strain evidence="2 3">DFL-43</strain>
    </source>
</reference>
<evidence type="ECO:0008006" key="4">
    <source>
        <dbReference type="Google" id="ProtNLM"/>
    </source>
</evidence>
<dbReference type="RefSeq" id="WP_007197565.1">
    <property type="nucleotide sequence ID" value="NZ_CM002917.1"/>
</dbReference>
<feature type="compositionally biased region" description="Acidic residues" evidence="1">
    <location>
        <begin position="66"/>
        <end position="75"/>
    </location>
</feature>
<dbReference type="OrthoDB" id="7189469at2"/>
<feature type="region of interest" description="Disordered" evidence="1">
    <location>
        <begin position="1"/>
        <end position="107"/>
    </location>
</feature>
<dbReference type="Pfam" id="PF10691">
    <property type="entry name" value="DUF2497"/>
    <property type="match status" value="1"/>
</dbReference>
<evidence type="ECO:0000256" key="1">
    <source>
        <dbReference type="SAM" id="MobiDB-lite"/>
    </source>
</evidence>
<evidence type="ECO:0000313" key="2">
    <source>
        <dbReference type="EMBL" id="EDQ33348.1"/>
    </source>
</evidence>
<protein>
    <recommendedName>
        <fullName evidence="4">DUF2497 domain-containing protein</fullName>
    </recommendedName>
</protein>
<sequence>MGQASAQREPSMEEILASIRRIIENNEPADAAPADQDHGYEEPSARAVPQDDSHKDVSEGQAATDDYSDNEDEPATYEAESSGPEHTTREHASQEHASDDHEPGGAAISLADVAARVRSAPDAVPANQAAEKILTHSAAQDRGATIPTPVNDDLAAKIDDAVAEELRQALVSDAPVETAPRETLATRYQSPSEVFAAASENEKAHADDLDDGVATDQGGQLVSLHTGEKVAAAFGELSAAIAAGQTRSFDEIAEGMLKPMLTQWLDDNLPTLVERLVREEIERVSRGSRS</sequence>
<dbReference type="eggNOG" id="COG3827">
    <property type="taxonomic scope" value="Bacteria"/>
</dbReference>